<gene>
    <name evidence="1" type="ORF">F2Q69_00041008</name>
</gene>
<evidence type="ECO:0000313" key="1">
    <source>
        <dbReference type="EMBL" id="KAF3502279.1"/>
    </source>
</evidence>
<organism evidence="1 2">
    <name type="scientific">Brassica cretica</name>
    <name type="common">Mustard</name>
    <dbReference type="NCBI Taxonomy" id="69181"/>
    <lineage>
        <taxon>Eukaryota</taxon>
        <taxon>Viridiplantae</taxon>
        <taxon>Streptophyta</taxon>
        <taxon>Embryophyta</taxon>
        <taxon>Tracheophyta</taxon>
        <taxon>Spermatophyta</taxon>
        <taxon>Magnoliopsida</taxon>
        <taxon>eudicotyledons</taxon>
        <taxon>Gunneridae</taxon>
        <taxon>Pentapetalae</taxon>
        <taxon>rosids</taxon>
        <taxon>malvids</taxon>
        <taxon>Brassicales</taxon>
        <taxon>Brassicaceae</taxon>
        <taxon>Brassiceae</taxon>
        <taxon>Brassica</taxon>
    </lineage>
</organism>
<protein>
    <submittedName>
        <fullName evidence="1">Uncharacterized protein</fullName>
    </submittedName>
</protein>
<reference evidence="1" key="1">
    <citation type="submission" date="2019-12" db="EMBL/GenBank/DDBJ databases">
        <title>Genome sequencing and annotation of Brassica cretica.</title>
        <authorList>
            <person name="Studholme D.J."/>
            <person name="Sarris P."/>
        </authorList>
    </citation>
    <scope>NUCLEOTIDE SEQUENCE</scope>
    <source>
        <strain evidence="1">PFS-109/04</strain>
        <tissue evidence="1">Leaf</tissue>
    </source>
</reference>
<evidence type="ECO:0000313" key="2">
    <source>
        <dbReference type="Proteomes" id="UP000712600"/>
    </source>
</evidence>
<dbReference type="AlphaFoldDB" id="A0A8S9NMG2"/>
<name>A0A8S9NMG2_BRACR</name>
<proteinExistence type="predicted"/>
<dbReference type="Proteomes" id="UP000712600">
    <property type="component" value="Unassembled WGS sequence"/>
</dbReference>
<accession>A0A8S9NMG2</accession>
<comment type="caution">
    <text evidence="1">The sequence shown here is derived from an EMBL/GenBank/DDBJ whole genome shotgun (WGS) entry which is preliminary data.</text>
</comment>
<sequence length="156" mass="17497">MDTAFPYAEISKLTGSDISNACLLFVKPLDSLNSMDRVQLISLRDDKKCSKPSPWLESLNAPRSPNPPLCSGPTKNKSWIISVFSNYADAISQQCSKARAFPSDPSGLDFSTLPADPWPWVKARIRVHDKLRYRKEASFDGKDPKQLAFACIRRIH</sequence>
<dbReference type="EMBL" id="QGKX02001621">
    <property type="protein sequence ID" value="KAF3502279.1"/>
    <property type="molecule type" value="Genomic_DNA"/>
</dbReference>